<dbReference type="Proteomes" id="UP000677228">
    <property type="component" value="Unassembled WGS sequence"/>
</dbReference>
<dbReference type="GO" id="GO:0016020">
    <property type="term" value="C:membrane"/>
    <property type="evidence" value="ECO:0007669"/>
    <property type="project" value="UniProtKB-SubCell"/>
</dbReference>
<dbReference type="PANTHER" id="PTHR13055:SF12">
    <property type="entry name" value="LD40707P"/>
    <property type="match status" value="1"/>
</dbReference>
<keyword evidence="4 7" id="KW-1133">Transmembrane helix</keyword>
<evidence type="ECO:0000256" key="7">
    <source>
        <dbReference type="SAM" id="Phobius"/>
    </source>
</evidence>
<name>A0A814HMA2_9BILA</name>
<feature type="transmembrane region" description="Helical" evidence="7">
    <location>
        <begin position="12"/>
        <end position="38"/>
    </location>
</feature>
<gene>
    <name evidence="9" type="ORF">GPM918_LOCUS14307</name>
    <name evidence="8" type="ORF">OVA965_LOCUS11065</name>
    <name evidence="11" type="ORF">SRO942_LOCUS14303</name>
    <name evidence="10" type="ORF">TMI583_LOCUS11061</name>
</gene>
<evidence type="ECO:0000313" key="9">
    <source>
        <dbReference type="EMBL" id="CAF1011814.1"/>
    </source>
</evidence>
<dbReference type="AlphaFoldDB" id="A0A814HMA2"/>
<evidence type="ECO:0000313" key="8">
    <source>
        <dbReference type="EMBL" id="CAF0929408.1"/>
    </source>
</evidence>
<evidence type="ECO:0000256" key="4">
    <source>
        <dbReference type="ARBA" id="ARBA00022989"/>
    </source>
</evidence>
<dbReference type="EMBL" id="CAJOBC010003425">
    <property type="protein sequence ID" value="CAF3783103.1"/>
    <property type="molecule type" value="Genomic_DNA"/>
</dbReference>
<comment type="caution">
    <text evidence="9">The sequence shown here is derived from an EMBL/GenBank/DDBJ whole genome shotgun (WGS) entry which is preliminary data.</text>
</comment>
<dbReference type="PANTHER" id="PTHR13055">
    <property type="entry name" value="TUMOR ENDOTHELIAL MARKER 7 RELATED"/>
    <property type="match status" value="1"/>
</dbReference>
<accession>A0A814HMA2</accession>
<dbReference type="Proteomes" id="UP000682733">
    <property type="component" value="Unassembled WGS sequence"/>
</dbReference>
<evidence type="ECO:0000256" key="5">
    <source>
        <dbReference type="ARBA" id="ARBA00023136"/>
    </source>
</evidence>
<keyword evidence="2 7" id="KW-0812">Transmembrane</keyword>
<dbReference type="EMBL" id="CAJNOK010004203">
    <property type="protein sequence ID" value="CAF0929408.1"/>
    <property type="molecule type" value="Genomic_DNA"/>
</dbReference>
<evidence type="ECO:0000313" key="12">
    <source>
        <dbReference type="Proteomes" id="UP000663829"/>
    </source>
</evidence>
<dbReference type="EMBL" id="CAJOBA010004205">
    <property type="protein sequence ID" value="CAF3706232.1"/>
    <property type="molecule type" value="Genomic_DNA"/>
</dbReference>
<keyword evidence="3" id="KW-0732">Signal</keyword>
<organism evidence="9 12">
    <name type="scientific">Didymodactylos carnosus</name>
    <dbReference type="NCBI Taxonomy" id="1234261"/>
    <lineage>
        <taxon>Eukaryota</taxon>
        <taxon>Metazoa</taxon>
        <taxon>Spiralia</taxon>
        <taxon>Gnathifera</taxon>
        <taxon>Rotifera</taxon>
        <taxon>Eurotatoria</taxon>
        <taxon>Bdelloidea</taxon>
        <taxon>Philodinida</taxon>
        <taxon>Philodinidae</taxon>
        <taxon>Didymodactylos</taxon>
    </lineage>
</organism>
<sequence>MTRALDILVTAYAMFIKIMIMLCLKLVSFVFLLLFSLINCSDIILKLNYPIDSFYPYYQVVHKRSSRDAVPIFNNNDLDDKLSMSMFHDNDNSLPLKNFFRMSDHDHPAYLSENTTIIETSISHVCDDHIYDRLYGCSANEHSCHDFLSCVNNIHCPPTIQSHSGLIINLMKHLGMNNCEIDALCPHDKRLQIFIQLLTRWTTSHFTDETNIIIHNVEERNDIDSKNYCNTISELIVEVNNQVEQQCPAYLNTTKIFTDPYYCRSRSTETESFEHSETTSTTTIGPIIITSTLSTSYQSQKQSQVKIRTKQTTNSRIKKLTTTRTITTTKFKEYDDDDLDFINLDKLAGNSTEQSVFVNDHLYYNVSYIVPKLSTSNILNFVRDNDIMGQTFSRIHALSDKHRSAFGMGISFPFPFYGHTINRLLVATGGFLYTGELVHAALIGSTQYIAPFMSNFDTSLGDNESEILHLDNGTHFIITWNKVYLQDQQELGPYTFQVILQDNGNIYFNYNRIPTMKVSEKHHTFRVGLSDAFMLERPALPFHVVRIITLYHKIDIDRNKIQDGTSVVFEMDTSCNTFTDCTSCLANHNNRYNCSWCDDVQRCSDGYDRLRNEWLSAQCHRTALKDYCSVLDYKATESSSNKQHISTESSIFLDDKPQKQSQQQQQAQKLSINKEKKYHRVRTAIFTLIILILVGALIGIAGFYIYAYKHPTSTPGMWLIEHRPQHVIARFKRLSHSNDTSMTC</sequence>
<dbReference type="EMBL" id="CAJNOQ010003427">
    <property type="protein sequence ID" value="CAF1011814.1"/>
    <property type="molecule type" value="Genomic_DNA"/>
</dbReference>
<proteinExistence type="predicted"/>
<dbReference type="InterPro" id="IPR031152">
    <property type="entry name" value="PLXDC"/>
</dbReference>
<dbReference type="InterPro" id="IPR002165">
    <property type="entry name" value="Plexin_repeat"/>
</dbReference>
<evidence type="ECO:0000256" key="6">
    <source>
        <dbReference type="ARBA" id="ARBA00023180"/>
    </source>
</evidence>
<evidence type="ECO:0000313" key="10">
    <source>
        <dbReference type="EMBL" id="CAF3706232.1"/>
    </source>
</evidence>
<evidence type="ECO:0000313" key="11">
    <source>
        <dbReference type="EMBL" id="CAF3783103.1"/>
    </source>
</evidence>
<reference evidence="9" key="1">
    <citation type="submission" date="2021-02" db="EMBL/GenBank/DDBJ databases">
        <authorList>
            <person name="Nowell W R."/>
        </authorList>
    </citation>
    <scope>NUCLEOTIDE SEQUENCE</scope>
</reference>
<dbReference type="Proteomes" id="UP000681722">
    <property type="component" value="Unassembled WGS sequence"/>
</dbReference>
<dbReference type="Proteomes" id="UP000663829">
    <property type="component" value="Unassembled WGS sequence"/>
</dbReference>
<dbReference type="OrthoDB" id="6285106at2759"/>
<evidence type="ECO:0000256" key="2">
    <source>
        <dbReference type="ARBA" id="ARBA00022692"/>
    </source>
</evidence>
<keyword evidence="5 7" id="KW-0472">Membrane</keyword>
<dbReference type="Pfam" id="PF01437">
    <property type="entry name" value="PSI"/>
    <property type="match status" value="1"/>
</dbReference>
<keyword evidence="6" id="KW-0325">Glycoprotein</keyword>
<evidence type="ECO:0000256" key="1">
    <source>
        <dbReference type="ARBA" id="ARBA00004479"/>
    </source>
</evidence>
<feature type="transmembrane region" description="Helical" evidence="7">
    <location>
        <begin position="684"/>
        <end position="707"/>
    </location>
</feature>
<evidence type="ECO:0000256" key="3">
    <source>
        <dbReference type="ARBA" id="ARBA00022729"/>
    </source>
</evidence>
<keyword evidence="12" id="KW-1185">Reference proteome</keyword>
<comment type="subcellular location">
    <subcellularLocation>
        <location evidence="1">Membrane</location>
        <topology evidence="1">Single-pass type I membrane protein</topology>
    </subcellularLocation>
</comment>
<protein>
    <submittedName>
        <fullName evidence="9">Uncharacterized protein</fullName>
    </submittedName>
</protein>